<keyword evidence="4 6" id="KW-0143">Chaperone</keyword>
<comment type="caution">
    <text evidence="6">Lacks conserved residue(s) required for the propagation of feature annotation.</text>
</comment>
<dbReference type="GO" id="GO:0016853">
    <property type="term" value="F:isomerase activity"/>
    <property type="evidence" value="ECO:0007669"/>
    <property type="project" value="UniProtKB-KW"/>
</dbReference>
<reference evidence="9 10" key="1">
    <citation type="submission" date="2018-06" db="EMBL/GenBank/DDBJ databases">
        <title>Paenibacillus imtechensis sp. nov.</title>
        <authorList>
            <person name="Pinnaka A.K."/>
            <person name="Singh H."/>
            <person name="Kaur M."/>
        </authorList>
    </citation>
    <scope>NUCLEOTIDE SEQUENCE [LARGE SCALE GENOMIC DNA]</scope>
    <source>
        <strain evidence="9 10">SMB1</strain>
    </source>
</reference>
<dbReference type="GO" id="GO:0005524">
    <property type="term" value="F:ATP binding"/>
    <property type="evidence" value="ECO:0007669"/>
    <property type="project" value="UniProtKB-UniRule"/>
</dbReference>
<dbReference type="NCBIfam" id="TIGR02348">
    <property type="entry name" value="GroEL"/>
    <property type="match status" value="1"/>
</dbReference>
<dbReference type="InterPro" id="IPR002423">
    <property type="entry name" value="Cpn60/GroEL/TCP-1"/>
</dbReference>
<evidence type="ECO:0000256" key="8">
    <source>
        <dbReference type="RuleBase" id="RU000419"/>
    </source>
</evidence>
<dbReference type="GO" id="GO:0042026">
    <property type="term" value="P:protein refolding"/>
    <property type="evidence" value="ECO:0007669"/>
    <property type="project" value="UniProtKB-UniRule"/>
</dbReference>
<comment type="subunit">
    <text evidence="6 8">Forms a cylinder of 14 subunits composed of two heptameric rings stacked back-to-back. Interacts with the co-chaperonin GroES.</text>
</comment>
<keyword evidence="3 6" id="KW-0067">ATP-binding</keyword>
<dbReference type="EMBL" id="QKRB01000044">
    <property type="protein sequence ID" value="PZD95309.1"/>
    <property type="molecule type" value="Genomic_DNA"/>
</dbReference>
<dbReference type="HAMAP" id="MF_00600">
    <property type="entry name" value="CH60"/>
    <property type="match status" value="1"/>
</dbReference>
<feature type="binding site" evidence="6">
    <location>
        <position position="495"/>
    </location>
    <ligand>
        <name>ATP</name>
        <dbReference type="ChEBI" id="CHEBI:30616"/>
    </ligand>
</feature>
<keyword evidence="2 6" id="KW-0547">Nucleotide-binding</keyword>
<comment type="function">
    <text evidence="6 8">Together with its co-chaperonin GroES, plays an essential role in assisting protein folding. The GroEL-GroES system forms a nano-cage that allows encapsulation of the non-native substrate proteins and provides a physical environment optimized to promote and accelerate protein folding.</text>
</comment>
<dbReference type="FunFam" id="3.50.7.10:FF:000001">
    <property type="entry name" value="60 kDa chaperonin"/>
    <property type="match status" value="1"/>
</dbReference>
<dbReference type="NCBIfam" id="NF009488">
    <property type="entry name" value="PRK12850.1"/>
    <property type="match status" value="1"/>
</dbReference>
<feature type="binding site" evidence="6">
    <location>
        <begin position="29"/>
        <end position="32"/>
    </location>
    <ligand>
        <name>ATP</name>
        <dbReference type="ChEBI" id="CHEBI:30616"/>
    </ligand>
</feature>
<feature type="binding site" evidence="6">
    <location>
        <begin position="86"/>
        <end position="90"/>
    </location>
    <ligand>
        <name>ATP</name>
        <dbReference type="ChEBI" id="CHEBI:30616"/>
    </ligand>
</feature>
<name>A0A2W1L971_9BACL</name>
<evidence type="ECO:0000256" key="4">
    <source>
        <dbReference type="ARBA" id="ARBA00023186"/>
    </source>
</evidence>
<dbReference type="InterPro" id="IPR001844">
    <property type="entry name" value="Cpn60/GroEL"/>
</dbReference>
<dbReference type="CDD" id="cd03344">
    <property type="entry name" value="GroEL"/>
    <property type="match status" value="1"/>
</dbReference>
<keyword evidence="10" id="KW-1185">Reference proteome</keyword>
<comment type="caution">
    <text evidence="9">The sequence shown here is derived from an EMBL/GenBank/DDBJ whole genome shotgun (WGS) entry which is preliminary data.</text>
</comment>
<evidence type="ECO:0000256" key="6">
    <source>
        <dbReference type="HAMAP-Rule" id="MF_00600"/>
    </source>
</evidence>
<keyword evidence="5 6" id="KW-0413">Isomerase</keyword>
<evidence type="ECO:0000313" key="9">
    <source>
        <dbReference type="EMBL" id="PZD95309.1"/>
    </source>
</evidence>
<evidence type="ECO:0000256" key="3">
    <source>
        <dbReference type="ARBA" id="ARBA00022840"/>
    </source>
</evidence>
<comment type="subcellular location">
    <subcellularLocation>
        <location evidence="6">Cytoplasm</location>
    </subcellularLocation>
</comment>
<dbReference type="SUPFAM" id="SSF54849">
    <property type="entry name" value="GroEL-intermediate domain like"/>
    <property type="match status" value="1"/>
</dbReference>
<organism evidence="9 10">
    <name type="scientific">Paenibacillus sambharensis</name>
    <dbReference type="NCBI Taxonomy" id="1803190"/>
    <lineage>
        <taxon>Bacteria</taxon>
        <taxon>Bacillati</taxon>
        <taxon>Bacillota</taxon>
        <taxon>Bacilli</taxon>
        <taxon>Bacillales</taxon>
        <taxon>Paenibacillaceae</taxon>
        <taxon>Paenibacillus</taxon>
    </lineage>
</organism>
<feature type="binding site" evidence="6">
    <location>
        <begin position="479"/>
        <end position="481"/>
    </location>
    <ligand>
        <name>ATP</name>
        <dbReference type="ChEBI" id="CHEBI:30616"/>
    </ligand>
</feature>
<dbReference type="PRINTS" id="PR00298">
    <property type="entry name" value="CHAPERONIN60"/>
</dbReference>
<evidence type="ECO:0000256" key="2">
    <source>
        <dbReference type="ARBA" id="ARBA00022741"/>
    </source>
</evidence>
<evidence type="ECO:0000313" key="10">
    <source>
        <dbReference type="Proteomes" id="UP000249522"/>
    </source>
</evidence>
<accession>A0A2W1L971</accession>
<dbReference type="InterPro" id="IPR018370">
    <property type="entry name" value="Chaperonin_Cpn60_CS"/>
</dbReference>
<dbReference type="PROSITE" id="PS00296">
    <property type="entry name" value="CHAPERONINS_CPN60"/>
    <property type="match status" value="1"/>
</dbReference>
<dbReference type="RefSeq" id="WP_111146938.1">
    <property type="nucleotide sequence ID" value="NZ_QKRB01000044.1"/>
</dbReference>
<feature type="binding site" evidence="6">
    <location>
        <position position="413"/>
    </location>
    <ligand>
        <name>ATP</name>
        <dbReference type="ChEBI" id="CHEBI:30616"/>
    </ligand>
</feature>
<evidence type="ECO:0000256" key="5">
    <source>
        <dbReference type="ARBA" id="ARBA00023235"/>
    </source>
</evidence>
<dbReference type="GO" id="GO:0140662">
    <property type="term" value="F:ATP-dependent protein folding chaperone"/>
    <property type="evidence" value="ECO:0007669"/>
    <property type="project" value="InterPro"/>
</dbReference>
<dbReference type="AlphaFoldDB" id="A0A2W1L971"/>
<dbReference type="SUPFAM" id="SSF52029">
    <property type="entry name" value="GroEL apical domain-like"/>
    <property type="match status" value="1"/>
</dbReference>
<dbReference type="Gene3D" id="3.30.260.10">
    <property type="entry name" value="TCP-1-like chaperonin intermediate domain"/>
    <property type="match status" value="1"/>
</dbReference>
<protein>
    <recommendedName>
        <fullName evidence="6">Chaperonin GroEL</fullName>
        <ecNumber evidence="6">5.6.1.7</ecNumber>
    </recommendedName>
    <alternativeName>
        <fullName evidence="6">60 kDa chaperonin</fullName>
    </alternativeName>
    <alternativeName>
        <fullName evidence="6">Chaperonin-60</fullName>
        <shortName evidence="6">Cpn60</shortName>
    </alternativeName>
</protein>
<keyword evidence="6" id="KW-0963">Cytoplasm</keyword>
<dbReference type="Pfam" id="PF00118">
    <property type="entry name" value="Cpn60_TCP1"/>
    <property type="match status" value="1"/>
</dbReference>
<dbReference type="PANTHER" id="PTHR45633">
    <property type="entry name" value="60 KDA HEAT SHOCK PROTEIN, MITOCHONDRIAL"/>
    <property type="match status" value="1"/>
</dbReference>
<dbReference type="Proteomes" id="UP000249522">
    <property type="component" value="Unassembled WGS sequence"/>
</dbReference>
<dbReference type="NCBIfam" id="NF009487">
    <property type="entry name" value="PRK12849.1"/>
    <property type="match status" value="1"/>
</dbReference>
<sequence length="549" mass="57631">MAKTLVFGEEARRALLSGVDALANTVKVTLGPKGRNVVLEKKFGGPLITNDGVTIAKEIELEDPNENMGAQLLKEVATKTNDIAGDGTTTATVLAQAMVREGLKNVAAGANPMVIRRGMEKAVKAAVHELVRISKPIEGKQSIAQVAAISAADESVGELIAEAMEKVGKDGVITVEESKGFLTEMELTEGMQFDRGYSSPYLVTDQEKMEALLDDPFILITDKKISAIQDLIPVLEQVMQHGKPLLVIAEDVEGEALAALVINKLRGTFNCVAVKAPGFGDRRKDILQDIAVLTGGQLISEEIGLELKSVRLDQLGRARSVRVTKENTVIVDGGGSRGDIAERAQQIRTQAAEAASDFDKEKLLERVAKLSGGVAVIKVGAATETEMKERKMRIEDALHSTRAAVEEGIVAGGGTALVNVSGAVAAAAALEVPGDERTGVNIVLRALEEPVRIIASNAGKEGSVIAERLKGEAAGMGYNAAADEWVDMLEAGIVDPAKVTRSALQHAASVAAMILTTESLVADKPEKEATQAPGMSAGMGGMGGMGGMM</sequence>
<dbReference type="SUPFAM" id="SSF48592">
    <property type="entry name" value="GroEL equatorial domain-like"/>
    <property type="match status" value="1"/>
</dbReference>
<dbReference type="InterPro" id="IPR027413">
    <property type="entry name" value="GROEL-like_equatorial_sf"/>
</dbReference>
<evidence type="ECO:0000256" key="7">
    <source>
        <dbReference type="RuleBase" id="RU000418"/>
    </source>
</evidence>
<dbReference type="Gene3D" id="1.10.560.10">
    <property type="entry name" value="GroEL-like equatorial domain"/>
    <property type="match status" value="1"/>
</dbReference>
<evidence type="ECO:0000256" key="1">
    <source>
        <dbReference type="ARBA" id="ARBA00006607"/>
    </source>
</evidence>
<dbReference type="NCBIfam" id="NF000592">
    <property type="entry name" value="PRK00013.1"/>
    <property type="match status" value="1"/>
</dbReference>
<dbReference type="NCBIfam" id="NF009489">
    <property type="entry name" value="PRK12851.1"/>
    <property type="match status" value="1"/>
</dbReference>
<dbReference type="GO" id="GO:0005737">
    <property type="term" value="C:cytoplasm"/>
    <property type="evidence" value="ECO:0007669"/>
    <property type="project" value="UniProtKB-SubCell"/>
</dbReference>
<comment type="similarity">
    <text evidence="1 6 7">Belongs to the chaperonin (HSP60) family.</text>
</comment>
<dbReference type="InterPro" id="IPR027409">
    <property type="entry name" value="GroEL-like_apical_dom_sf"/>
</dbReference>
<proteinExistence type="inferred from homology"/>
<dbReference type="EC" id="5.6.1.7" evidence="6"/>
<dbReference type="OrthoDB" id="9766614at2"/>
<dbReference type="InterPro" id="IPR027410">
    <property type="entry name" value="TCP-1-like_intermed_sf"/>
</dbReference>
<dbReference type="GO" id="GO:0051082">
    <property type="term" value="F:unfolded protein binding"/>
    <property type="evidence" value="ECO:0007669"/>
    <property type="project" value="UniProtKB-UniRule"/>
</dbReference>
<gene>
    <name evidence="6 9" type="primary">groL</name>
    <name evidence="6" type="synonym">groEL</name>
    <name evidence="9" type="ORF">DNH61_12220</name>
</gene>
<dbReference type="Gene3D" id="3.50.7.10">
    <property type="entry name" value="GroEL"/>
    <property type="match status" value="1"/>
</dbReference>